<organism evidence="1 2">
    <name type="scientific">Novosphingobium resinovorum</name>
    <dbReference type="NCBI Taxonomy" id="158500"/>
    <lineage>
        <taxon>Bacteria</taxon>
        <taxon>Pseudomonadati</taxon>
        <taxon>Pseudomonadota</taxon>
        <taxon>Alphaproteobacteria</taxon>
        <taxon>Sphingomonadales</taxon>
        <taxon>Sphingomonadaceae</taxon>
        <taxon>Novosphingobium</taxon>
    </lineage>
</organism>
<dbReference type="PATRIC" id="fig|158500.4.peg.3823"/>
<accession>A0A031JSP2</accession>
<evidence type="ECO:0000313" key="1">
    <source>
        <dbReference type="EMBL" id="EZP79970.1"/>
    </source>
</evidence>
<name>A0A031JSP2_9SPHN</name>
<dbReference type="RefSeq" id="WP_036527702.1">
    <property type="nucleotide sequence ID" value="NZ_JFYZ01000020.1"/>
</dbReference>
<dbReference type="GO" id="GO:0006355">
    <property type="term" value="P:regulation of DNA-templated transcription"/>
    <property type="evidence" value="ECO:0007669"/>
    <property type="project" value="InterPro"/>
</dbReference>
<dbReference type="AlphaFoldDB" id="A0A031JSP2"/>
<dbReference type="eggNOG" id="ENOG5031CHJ">
    <property type="taxonomic scope" value="Bacteria"/>
</dbReference>
<dbReference type="InterPro" id="IPR010985">
    <property type="entry name" value="Ribbon_hlx_hlx"/>
</dbReference>
<evidence type="ECO:0000313" key="2">
    <source>
        <dbReference type="Proteomes" id="UP000024329"/>
    </source>
</evidence>
<comment type="caution">
    <text evidence="1">The sequence shown here is derived from an EMBL/GenBank/DDBJ whole genome shotgun (WGS) entry which is preliminary data.</text>
</comment>
<reference evidence="1 2" key="1">
    <citation type="submission" date="2014-03" db="EMBL/GenBank/DDBJ databases">
        <title>Whole genome sequence of Novosphingobium resinovorum KF1.</title>
        <authorList>
            <person name="Gan H.M."/>
            <person name="Gan H.Y."/>
            <person name="Chew T.H."/>
            <person name="Savka M.A."/>
        </authorList>
    </citation>
    <scope>NUCLEOTIDE SEQUENCE [LARGE SCALE GENOMIC DNA]</scope>
    <source>
        <strain evidence="1 2">KF1</strain>
    </source>
</reference>
<proteinExistence type="predicted"/>
<gene>
    <name evidence="1" type="ORF">BV97_03753</name>
</gene>
<dbReference type="Proteomes" id="UP000024329">
    <property type="component" value="Unassembled WGS sequence"/>
</dbReference>
<evidence type="ECO:0008006" key="3">
    <source>
        <dbReference type="Google" id="ProtNLM"/>
    </source>
</evidence>
<protein>
    <recommendedName>
        <fullName evidence="3">Ribbon-helix-helix protein CopG domain-containing protein</fullName>
    </recommendedName>
</protein>
<sequence length="110" mass="11855">MTRPICLQVYISSELSSLIRKAAKAKGISMSEWVRALLANACAEDDLASRLDASIERISRRSVFLMVGVDALLAGHPDHALRGRAHQAYVRKCKELGLTTASGEAGSDEA</sequence>
<dbReference type="SUPFAM" id="SSF47598">
    <property type="entry name" value="Ribbon-helix-helix"/>
    <property type="match status" value="1"/>
</dbReference>
<dbReference type="EMBL" id="JFYZ01000020">
    <property type="protein sequence ID" value="EZP79970.1"/>
    <property type="molecule type" value="Genomic_DNA"/>
</dbReference>